<evidence type="ECO:0000256" key="3">
    <source>
        <dbReference type="PROSITE-ProRule" id="PRU00339"/>
    </source>
</evidence>
<evidence type="ECO:0000313" key="4">
    <source>
        <dbReference type="EMBL" id="PIL30920.1"/>
    </source>
</evidence>
<evidence type="ECO:0000256" key="2">
    <source>
        <dbReference type="ARBA" id="ARBA00022803"/>
    </source>
</evidence>
<dbReference type="GO" id="GO:0006620">
    <property type="term" value="P:post-translational protein targeting to endoplasmic reticulum membrane"/>
    <property type="evidence" value="ECO:0007669"/>
    <property type="project" value="TreeGrafter"/>
</dbReference>
<organism evidence="4 5">
    <name type="scientific">Ganoderma sinense ZZ0214-1</name>
    <dbReference type="NCBI Taxonomy" id="1077348"/>
    <lineage>
        <taxon>Eukaryota</taxon>
        <taxon>Fungi</taxon>
        <taxon>Dikarya</taxon>
        <taxon>Basidiomycota</taxon>
        <taxon>Agaricomycotina</taxon>
        <taxon>Agaricomycetes</taxon>
        <taxon>Polyporales</taxon>
        <taxon>Polyporaceae</taxon>
        <taxon>Ganoderma</taxon>
    </lineage>
</organism>
<dbReference type="GO" id="GO:0072380">
    <property type="term" value="C:TRC complex"/>
    <property type="evidence" value="ECO:0007669"/>
    <property type="project" value="TreeGrafter"/>
</dbReference>
<dbReference type="AlphaFoldDB" id="A0A2G8SAY5"/>
<accession>A0A2G8SAY5</accession>
<dbReference type="Proteomes" id="UP000230002">
    <property type="component" value="Unassembled WGS sequence"/>
</dbReference>
<dbReference type="Pfam" id="PF13414">
    <property type="entry name" value="TPR_11"/>
    <property type="match status" value="1"/>
</dbReference>
<dbReference type="PANTHER" id="PTHR45831:SF2">
    <property type="entry name" value="LD24721P"/>
    <property type="match status" value="1"/>
</dbReference>
<feature type="repeat" description="TPR" evidence="3">
    <location>
        <begin position="8"/>
        <end position="41"/>
    </location>
</feature>
<dbReference type="GO" id="GO:0060090">
    <property type="term" value="F:molecular adaptor activity"/>
    <property type="evidence" value="ECO:0007669"/>
    <property type="project" value="TreeGrafter"/>
</dbReference>
<gene>
    <name evidence="4" type="ORF">GSI_07089</name>
</gene>
<dbReference type="InterPro" id="IPR047150">
    <property type="entry name" value="SGT"/>
</dbReference>
<evidence type="ECO:0000313" key="5">
    <source>
        <dbReference type="Proteomes" id="UP000230002"/>
    </source>
</evidence>
<dbReference type="SUPFAM" id="SSF48452">
    <property type="entry name" value="TPR-like"/>
    <property type="match status" value="1"/>
</dbReference>
<feature type="repeat" description="TPR" evidence="3">
    <location>
        <begin position="76"/>
        <end position="109"/>
    </location>
</feature>
<dbReference type="EMBL" id="AYKW01000013">
    <property type="protein sequence ID" value="PIL30920.1"/>
    <property type="molecule type" value="Genomic_DNA"/>
</dbReference>
<keyword evidence="2 3" id="KW-0802">TPR repeat</keyword>
<dbReference type="PANTHER" id="PTHR45831">
    <property type="entry name" value="LD24721P"/>
    <property type="match status" value="1"/>
</dbReference>
<dbReference type="Gene3D" id="1.25.40.10">
    <property type="entry name" value="Tetratricopeptide repeat domain"/>
    <property type="match status" value="1"/>
</dbReference>
<evidence type="ECO:0000256" key="1">
    <source>
        <dbReference type="ARBA" id="ARBA00022737"/>
    </source>
</evidence>
<sequence length="552" mass="62185">MATALQQAEQLKTEGNALFAKNDFTGAYKKYTEAIKLDKKNAILYCNRAACAFGLNRFIDSSTDATTATKLDPSYAKAWSRLAQAQMSLDRPDQAVRAWKRAVAALPVENLTPAQKKQRDSYTAELAVVQAKVADLEANPRKPNDMVTTNRLEQLPWSRAAALIPGLQATQQWNSSAWVISKAYLEWQDAIEKMKQGRIVRNPAGAPAGSQGYFGHLGVLAGISNALLSDNRVFHITDQNFIDMYNKQVMFEMTQARAWGDSGARKVIEQIPARLRIGGWDAVRPAISTTVRAWIMRGFMEDKFKNNIETALEFYTSALEVLQWGKELWKDVSFDDKGAVFRETFMRGVECMRLEALIGAYYKHPGENSKFPLREILAGADALLAELEGTPEDPSLSSTEDIAFYLSFFQYPRAQAHATRGFYLHRMAINKRKREGLTQELVADHMLTSAEYLKAANAYPPDDEKHAWYIHIAFTVQNEVGGPASYLLMILNKLHDAIPRMKPIWEFSADAKSGLHAVLRATMKMREQLLRLAEGKTDDELEHMVMRCERVN</sequence>
<keyword evidence="1" id="KW-0677">Repeat</keyword>
<comment type="caution">
    <text evidence="4">The sequence shown here is derived from an EMBL/GenBank/DDBJ whole genome shotgun (WGS) entry which is preliminary data.</text>
</comment>
<protein>
    <submittedName>
        <fullName evidence="4">Transporter</fullName>
    </submittedName>
</protein>
<dbReference type="InterPro" id="IPR011990">
    <property type="entry name" value="TPR-like_helical_dom_sf"/>
</dbReference>
<dbReference type="InterPro" id="IPR019734">
    <property type="entry name" value="TPR_rpt"/>
</dbReference>
<proteinExistence type="predicted"/>
<dbReference type="STRING" id="1077348.A0A2G8SAY5"/>
<dbReference type="GO" id="GO:0016020">
    <property type="term" value="C:membrane"/>
    <property type="evidence" value="ECO:0007669"/>
    <property type="project" value="TreeGrafter"/>
</dbReference>
<dbReference type="OrthoDB" id="2423701at2759"/>
<reference evidence="4 5" key="1">
    <citation type="journal article" date="2015" name="Sci. Rep.">
        <title>Chromosome-level genome map provides insights into diverse defense mechanisms in the medicinal fungus Ganoderma sinense.</title>
        <authorList>
            <person name="Zhu Y."/>
            <person name="Xu J."/>
            <person name="Sun C."/>
            <person name="Zhou S."/>
            <person name="Xu H."/>
            <person name="Nelson D.R."/>
            <person name="Qian J."/>
            <person name="Song J."/>
            <person name="Luo H."/>
            <person name="Xiang L."/>
            <person name="Li Y."/>
            <person name="Xu Z."/>
            <person name="Ji A."/>
            <person name="Wang L."/>
            <person name="Lu S."/>
            <person name="Hayward A."/>
            <person name="Sun W."/>
            <person name="Li X."/>
            <person name="Schwartz D.C."/>
            <person name="Wang Y."/>
            <person name="Chen S."/>
        </authorList>
    </citation>
    <scope>NUCLEOTIDE SEQUENCE [LARGE SCALE GENOMIC DNA]</scope>
    <source>
        <strain evidence="4 5">ZZ0214-1</strain>
    </source>
</reference>
<name>A0A2G8SAY5_9APHY</name>
<dbReference type="SMART" id="SM00028">
    <property type="entry name" value="TPR"/>
    <property type="match status" value="3"/>
</dbReference>
<keyword evidence="5" id="KW-1185">Reference proteome</keyword>
<dbReference type="PROSITE" id="PS50005">
    <property type="entry name" value="TPR"/>
    <property type="match status" value="2"/>
</dbReference>